<comment type="caution">
    <text evidence="2">The sequence shown here is derived from an EMBL/GenBank/DDBJ whole genome shotgun (WGS) entry which is preliminary data.</text>
</comment>
<accession>A0A2A9G2X9</accession>
<protein>
    <submittedName>
        <fullName evidence="2">Uncharacterized protein</fullName>
    </submittedName>
</protein>
<organism evidence="2 3">
    <name type="scientific">Amycolatopsis sulphurea</name>
    <dbReference type="NCBI Taxonomy" id="76022"/>
    <lineage>
        <taxon>Bacteria</taxon>
        <taxon>Bacillati</taxon>
        <taxon>Actinomycetota</taxon>
        <taxon>Actinomycetes</taxon>
        <taxon>Pseudonocardiales</taxon>
        <taxon>Pseudonocardiaceae</taxon>
        <taxon>Amycolatopsis</taxon>
    </lineage>
</organism>
<evidence type="ECO:0000313" key="2">
    <source>
        <dbReference type="EMBL" id="PFG57251.1"/>
    </source>
</evidence>
<feature type="region of interest" description="Disordered" evidence="1">
    <location>
        <begin position="35"/>
        <end position="57"/>
    </location>
</feature>
<dbReference type="RefSeq" id="WP_170069587.1">
    <property type="nucleotide sequence ID" value="NZ_JBIAKZ010000010.1"/>
</dbReference>
<evidence type="ECO:0000256" key="1">
    <source>
        <dbReference type="SAM" id="MobiDB-lite"/>
    </source>
</evidence>
<gene>
    <name evidence="2" type="ORF">ATK36_0816</name>
</gene>
<feature type="compositionally biased region" description="Low complexity" evidence="1">
    <location>
        <begin position="36"/>
        <end position="50"/>
    </location>
</feature>
<dbReference type="EMBL" id="PDJK01000001">
    <property type="protein sequence ID" value="PFG57251.1"/>
    <property type="molecule type" value="Genomic_DNA"/>
</dbReference>
<proteinExistence type="predicted"/>
<dbReference type="AlphaFoldDB" id="A0A2A9G2X9"/>
<keyword evidence="3" id="KW-1185">Reference proteome</keyword>
<name>A0A2A9G2X9_9PSEU</name>
<dbReference type="Proteomes" id="UP000243542">
    <property type="component" value="Unassembled WGS sequence"/>
</dbReference>
<evidence type="ECO:0000313" key="3">
    <source>
        <dbReference type="Proteomes" id="UP000243542"/>
    </source>
</evidence>
<sequence length="57" mass="5808">MSKFMSTFAAIIASVTAAPWLAMAGFIGGFALPSDEQSAASPAATSAQESDGNPWQD</sequence>
<reference evidence="2 3" key="1">
    <citation type="submission" date="2017-10" db="EMBL/GenBank/DDBJ databases">
        <title>Sequencing the genomes of 1000 actinobacteria strains.</title>
        <authorList>
            <person name="Klenk H.-P."/>
        </authorList>
    </citation>
    <scope>NUCLEOTIDE SEQUENCE [LARGE SCALE GENOMIC DNA]</scope>
    <source>
        <strain evidence="2 3">DSM 46092</strain>
    </source>
</reference>